<dbReference type="HAMAP" id="MF_00047">
    <property type="entry name" value="Dala_Dala_lig"/>
    <property type="match status" value="1"/>
</dbReference>
<keyword evidence="3 4" id="KW-0961">Cell wall biogenesis/degradation</keyword>
<dbReference type="InterPro" id="IPR013815">
    <property type="entry name" value="ATP_grasp_subdomain_1"/>
</dbReference>
<dbReference type="GO" id="GO:0071555">
    <property type="term" value="P:cell wall organization"/>
    <property type="evidence" value="ECO:0007669"/>
    <property type="project" value="UniProtKB-KW"/>
</dbReference>
<sequence>MEGNKKTVVVMFGGISCEHEVSVITGLHTLENIDRDLYDVHAIYHTKKGELLYLGDLKNKRDFLKVRRKDVVFGKDKKGGFFETRGFMSRRIYPDCAYLTFHGGTGESGQIQGFLEILEVPYTSPNVESSAIAMNKMLTKQVLKDSGVPFLEGLAVFSDEIEKDVKKVVKKVLSTFSLPVILKPVHLGSSIGINIAKSEIELEKYLLESAQIDSEILIEKFLEGFKEYNISVRLINGELEVSEIERPLPKDEILSFADKYIRGGGKKGGKGMASLNRELPAKIDKPLKEKIEDYAKKIFVSCRCKGMVRIDFMVTAKGQIYLTEINPIPGSMAYYLWEASGIPFKKQITEAIEQAINDFKKAKAKRLDYKTDIVEKYINQT</sequence>
<dbReference type="GO" id="GO:0046872">
    <property type="term" value="F:metal ion binding"/>
    <property type="evidence" value="ECO:0007669"/>
    <property type="project" value="UniProtKB-KW"/>
</dbReference>
<reference evidence="9" key="1">
    <citation type="journal article" date="2020" name="mSystems">
        <title>Genome- and Community-Level Interaction Insights into Carbon Utilization and Element Cycling Functions of Hydrothermarchaeota in Hydrothermal Sediment.</title>
        <authorList>
            <person name="Zhou Z."/>
            <person name="Liu Y."/>
            <person name="Xu W."/>
            <person name="Pan J."/>
            <person name="Luo Z.H."/>
            <person name="Li M."/>
        </authorList>
    </citation>
    <scope>NUCLEOTIDE SEQUENCE [LARGE SCALE GENOMIC DNA]</scope>
    <source>
        <strain evidence="9">SpSt-1042</strain>
    </source>
</reference>
<dbReference type="AlphaFoldDB" id="A0A7C5YUI1"/>
<evidence type="ECO:0000256" key="2">
    <source>
        <dbReference type="ARBA" id="ARBA00022598"/>
    </source>
</evidence>
<dbReference type="PROSITE" id="PS51257">
    <property type="entry name" value="PROKAR_LIPOPROTEIN"/>
    <property type="match status" value="1"/>
</dbReference>
<dbReference type="PANTHER" id="PTHR23132">
    <property type="entry name" value="D-ALANINE--D-ALANINE LIGASE"/>
    <property type="match status" value="1"/>
</dbReference>
<comment type="caution">
    <text evidence="9">The sequence shown here is derived from an EMBL/GenBank/DDBJ whole genome shotgun (WGS) entry which is preliminary data.</text>
</comment>
<dbReference type="GO" id="GO:0008360">
    <property type="term" value="P:regulation of cell shape"/>
    <property type="evidence" value="ECO:0007669"/>
    <property type="project" value="UniProtKB-KW"/>
</dbReference>
<comment type="similarity">
    <text evidence="1 4">Belongs to the D-alanine--D-alanine ligase family.</text>
</comment>
<evidence type="ECO:0000256" key="1">
    <source>
        <dbReference type="ARBA" id="ARBA00010871"/>
    </source>
</evidence>
<keyword evidence="6" id="KW-0479">Metal-binding</keyword>
<keyword evidence="7" id="KW-0547">Nucleotide-binding</keyword>
<dbReference type="UniPathway" id="UPA00219"/>
<dbReference type="Gene3D" id="3.30.1490.20">
    <property type="entry name" value="ATP-grasp fold, A domain"/>
    <property type="match status" value="1"/>
</dbReference>
<evidence type="ECO:0000259" key="8">
    <source>
        <dbReference type="PROSITE" id="PS50975"/>
    </source>
</evidence>
<dbReference type="Pfam" id="PF01820">
    <property type="entry name" value="Dala_Dala_lig_N"/>
    <property type="match status" value="1"/>
</dbReference>
<comment type="function">
    <text evidence="4">Cell wall formation.</text>
</comment>
<dbReference type="SUPFAM" id="SSF56059">
    <property type="entry name" value="Glutathione synthetase ATP-binding domain-like"/>
    <property type="match status" value="1"/>
</dbReference>
<feature type="domain" description="ATP-grasp" evidence="8">
    <location>
        <begin position="140"/>
        <end position="353"/>
    </location>
</feature>
<dbReference type="EMBL" id="DRVY01000034">
    <property type="protein sequence ID" value="HHR92097.1"/>
    <property type="molecule type" value="Genomic_DNA"/>
</dbReference>
<comment type="subcellular location">
    <subcellularLocation>
        <location evidence="4">Cytoplasm</location>
    </subcellularLocation>
</comment>
<keyword evidence="7" id="KW-0067">ATP-binding</keyword>
<dbReference type="PROSITE" id="PS50975">
    <property type="entry name" value="ATP_GRASP"/>
    <property type="match status" value="1"/>
</dbReference>
<evidence type="ECO:0000256" key="3">
    <source>
        <dbReference type="ARBA" id="ARBA00023316"/>
    </source>
</evidence>
<dbReference type="SUPFAM" id="SSF52440">
    <property type="entry name" value="PreATP-grasp domain"/>
    <property type="match status" value="1"/>
</dbReference>
<keyword evidence="4" id="KW-0573">Peptidoglycan synthesis</keyword>
<dbReference type="GO" id="GO:0005737">
    <property type="term" value="C:cytoplasm"/>
    <property type="evidence" value="ECO:0007669"/>
    <property type="project" value="UniProtKB-SubCell"/>
</dbReference>
<dbReference type="InterPro" id="IPR005905">
    <property type="entry name" value="D_ala_D_ala"/>
</dbReference>
<keyword evidence="6" id="KW-0460">Magnesium</keyword>
<dbReference type="InterPro" id="IPR011127">
    <property type="entry name" value="Dala_Dala_lig_N"/>
</dbReference>
<feature type="binding site" evidence="6">
    <location>
        <position position="311"/>
    </location>
    <ligand>
        <name>Mg(2+)</name>
        <dbReference type="ChEBI" id="CHEBI:18420"/>
        <label>1</label>
    </ligand>
</feature>
<keyword evidence="4" id="KW-0963">Cytoplasm</keyword>
<proteinExistence type="inferred from homology"/>
<dbReference type="PIRSF" id="PIRSF039102">
    <property type="entry name" value="Ddl/VanB"/>
    <property type="match status" value="1"/>
</dbReference>
<dbReference type="GO" id="GO:0009252">
    <property type="term" value="P:peptidoglycan biosynthetic process"/>
    <property type="evidence" value="ECO:0007669"/>
    <property type="project" value="UniProtKB-UniRule"/>
</dbReference>
<keyword evidence="6" id="KW-0464">Manganese</keyword>
<gene>
    <name evidence="4" type="primary">ddl</name>
    <name evidence="9" type="ORF">ENL96_01100</name>
</gene>
<dbReference type="Gene3D" id="3.40.50.20">
    <property type="match status" value="1"/>
</dbReference>
<dbReference type="Gene3D" id="3.30.470.20">
    <property type="entry name" value="ATP-grasp fold, B domain"/>
    <property type="match status" value="1"/>
</dbReference>
<feature type="binding site" evidence="6">
    <location>
        <position position="326"/>
    </location>
    <ligand>
        <name>Mg(2+)</name>
        <dbReference type="ChEBI" id="CHEBI:18420"/>
        <label>2</label>
    </ligand>
</feature>
<keyword evidence="4" id="KW-0133">Cell shape</keyword>
<comment type="catalytic activity">
    <reaction evidence="4">
        <text>2 D-alanine + ATP = D-alanyl-D-alanine + ADP + phosphate + H(+)</text>
        <dbReference type="Rhea" id="RHEA:11224"/>
        <dbReference type="ChEBI" id="CHEBI:15378"/>
        <dbReference type="ChEBI" id="CHEBI:30616"/>
        <dbReference type="ChEBI" id="CHEBI:43474"/>
        <dbReference type="ChEBI" id="CHEBI:57416"/>
        <dbReference type="ChEBI" id="CHEBI:57822"/>
        <dbReference type="ChEBI" id="CHEBI:456216"/>
        <dbReference type="EC" id="6.3.2.4"/>
    </reaction>
</comment>
<dbReference type="GO" id="GO:0005524">
    <property type="term" value="F:ATP binding"/>
    <property type="evidence" value="ECO:0007669"/>
    <property type="project" value="UniProtKB-UniRule"/>
</dbReference>
<feature type="active site" evidence="5">
    <location>
        <position position="189"/>
    </location>
</feature>
<feature type="binding site" evidence="6">
    <location>
        <position position="324"/>
    </location>
    <ligand>
        <name>Mg(2+)</name>
        <dbReference type="ChEBI" id="CHEBI:18420"/>
        <label>1</label>
    </ligand>
</feature>
<dbReference type="PANTHER" id="PTHR23132:SF23">
    <property type="entry name" value="D-ALANINE--D-ALANINE LIGASE B"/>
    <property type="match status" value="1"/>
</dbReference>
<dbReference type="InterPro" id="IPR016185">
    <property type="entry name" value="PreATP-grasp_dom_sf"/>
</dbReference>
<comment type="cofactor">
    <cofactor evidence="6">
        <name>Mg(2+)</name>
        <dbReference type="ChEBI" id="CHEBI:18420"/>
    </cofactor>
    <cofactor evidence="6">
        <name>Mn(2+)</name>
        <dbReference type="ChEBI" id="CHEBI:29035"/>
    </cofactor>
    <text evidence="6">Binds 2 magnesium or manganese ions per subunit.</text>
</comment>
<accession>A0A7C5YUI1</accession>
<feature type="active site" evidence="5">
    <location>
        <position position="18"/>
    </location>
</feature>
<evidence type="ECO:0000313" key="9">
    <source>
        <dbReference type="EMBL" id="HHR92097.1"/>
    </source>
</evidence>
<name>A0A7C5YUI1_UNCC3</name>
<dbReference type="Pfam" id="PF07478">
    <property type="entry name" value="Dala_Dala_lig_C"/>
    <property type="match status" value="1"/>
</dbReference>
<feature type="binding site" evidence="6">
    <location>
        <position position="324"/>
    </location>
    <ligand>
        <name>Mg(2+)</name>
        <dbReference type="ChEBI" id="CHEBI:18420"/>
        <label>2</label>
    </ligand>
</feature>
<organism evidence="9">
    <name type="scientific">candidate division CPR3 bacterium</name>
    <dbReference type="NCBI Taxonomy" id="2268181"/>
    <lineage>
        <taxon>Bacteria</taxon>
        <taxon>Bacteria division CPR3</taxon>
    </lineage>
</organism>
<evidence type="ECO:0000256" key="7">
    <source>
        <dbReference type="PROSITE-ProRule" id="PRU00409"/>
    </source>
</evidence>
<comment type="pathway">
    <text evidence="4">Cell wall biogenesis; peptidoglycan biosynthesis.</text>
</comment>
<protein>
    <recommendedName>
        <fullName evidence="4">D-alanine--D-alanine ligase</fullName>
        <ecNumber evidence="4">6.3.2.4</ecNumber>
    </recommendedName>
    <alternativeName>
        <fullName evidence="4">D-Ala-D-Ala ligase</fullName>
    </alternativeName>
    <alternativeName>
        <fullName evidence="4">D-alanylalanine synthetase</fullName>
    </alternativeName>
</protein>
<dbReference type="InterPro" id="IPR011095">
    <property type="entry name" value="Dala_Dala_lig_C"/>
</dbReference>
<evidence type="ECO:0000256" key="5">
    <source>
        <dbReference type="PIRSR" id="PIRSR039102-1"/>
    </source>
</evidence>
<dbReference type="InterPro" id="IPR011761">
    <property type="entry name" value="ATP-grasp"/>
</dbReference>
<evidence type="ECO:0000256" key="6">
    <source>
        <dbReference type="PIRSR" id="PIRSR039102-3"/>
    </source>
</evidence>
<evidence type="ECO:0000256" key="4">
    <source>
        <dbReference type="HAMAP-Rule" id="MF_00047"/>
    </source>
</evidence>
<keyword evidence="2 4" id="KW-0436">Ligase</keyword>
<feature type="active site" evidence="5">
    <location>
        <position position="331"/>
    </location>
</feature>
<dbReference type="GO" id="GO:0008716">
    <property type="term" value="F:D-alanine-D-alanine ligase activity"/>
    <property type="evidence" value="ECO:0007669"/>
    <property type="project" value="UniProtKB-UniRule"/>
</dbReference>
<dbReference type="EC" id="6.3.2.4" evidence="4"/>